<gene>
    <name evidence="6" type="ORF">FX988_02237</name>
</gene>
<dbReference type="AlphaFoldDB" id="A0A857JK99"/>
<keyword evidence="2 4" id="KW-0114">cAMP</keyword>
<dbReference type="KEGG" id="pmes:FX988_02237"/>
<evidence type="ECO:0000313" key="6">
    <source>
        <dbReference type="EMBL" id="QHJ11996.1"/>
    </source>
</evidence>
<keyword evidence="5" id="KW-0732">Signal</keyword>
<evidence type="ECO:0000256" key="1">
    <source>
        <dbReference type="ARBA" id="ARBA00022801"/>
    </source>
</evidence>
<dbReference type="GO" id="GO:0006198">
    <property type="term" value="P:cAMP catabolic process"/>
    <property type="evidence" value="ECO:0007669"/>
    <property type="project" value="UniProtKB-UniRule"/>
</dbReference>
<protein>
    <recommendedName>
        <fullName evidence="8">3',5'-cyclic-nucleotide phosphodiesterase</fullName>
    </recommendedName>
</protein>
<dbReference type="Pfam" id="PF02112">
    <property type="entry name" value="PDEase_II"/>
    <property type="match status" value="1"/>
</dbReference>
<comment type="similarity">
    <text evidence="3 4">Belongs to the cyclic nucleotide phosphodiesterase class-II family.</text>
</comment>
<name>A0A857JK99_9ALTE</name>
<dbReference type="EMBL" id="CP047656">
    <property type="protein sequence ID" value="QHJ11996.1"/>
    <property type="molecule type" value="Genomic_DNA"/>
</dbReference>
<dbReference type="PIRSF" id="PIRSF000962">
    <property type="entry name" value="Cyc_nuc_PDEase"/>
    <property type="match status" value="1"/>
</dbReference>
<feature type="chain" id="PRO_5032875577" description="3',5'-cyclic-nucleotide phosphodiesterase" evidence="5">
    <location>
        <begin position="27"/>
        <end position="339"/>
    </location>
</feature>
<accession>A0A857JK99</accession>
<dbReference type="CDD" id="cd07735">
    <property type="entry name" value="class_II_PDE_MBL-fold"/>
    <property type="match status" value="1"/>
</dbReference>
<evidence type="ECO:0008006" key="8">
    <source>
        <dbReference type="Google" id="ProtNLM"/>
    </source>
</evidence>
<dbReference type="SUPFAM" id="SSF56281">
    <property type="entry name" value="Metallo-hydrolase/oxidoreductase"/>
    <property type="match status" value="1"/>
</dbReference>
<dbReference type="PANTHER" id="PTHR28283">
    <property type="entry name" value="3',5'-CYCLIC-NUCLEOTIDE PHOSPHODIESTERASE 1"/>
    <property type="match status" value="1"/>
</dbReference>
<organism evidence="6 7">
    <name type="scientific">Paraglaciecola mesophila</name>
    <dbReference type="NCBI Taxonomy" id="197222"/>
    <lineage>
        <taxon>Bacteria</taxon>
        <taxon>Pseudomonadati</taxon>
        <taxon>Pseudomonadota</taxon>
        <taxon>Gammaproteobacteria</taxon>
        <taxon>Alteromonadales</taxon>
        <taxon>Alteromonadaceae</taxon>
        <taxon>Paraglaciecola</taxon>
    </lineage>
</organism>
<keyword evidence="7" id="KW-1185">Reference proteome</keyword>
<feature type="signal peptide" evidence="5">
    <location>
        <begin position="1"/>
        <end position="26"/>
    </location>
</feature>
<dbReference type="PRINTS" id="PR00388">
    <property type="entry name" value="PDIESTERASE2"/>
</dbReference>
<dbReference type="InterPro" id="IPR036866">
    <property type="entry name" value="RibonucZ/Hydroxyglut_hydro"/>
</dbReference>
<dbReference type="PANTHER" id="PTHR28283:SF1">
    <property type="entry name" value="3',5'-CYCLIC-NUCLEOTIDE PHOSPHODIESTERASE 1"/>
    <property type="match status" value="1"/>
</dbReference>
<evidence type="ECO:0000256" key="2">
    <source>
        <dbReference type="ARBA" id="ARBA00023149"/>
    </source>
</evidence>
<dbReference type="InterPro" id="IPR000396">
    <property type="entry name" value="Pdiesterase2"/>
</dbReference>
<evidence type="ECO:0000256" key="3">
    <source>
        <dbReference type="ARBA" id="ARBA00025762"/>
    </source>
</evidence>
<dbReference type="PROSITE" id="PS00607">
    <property type="entry name" value="PDEASE_II"/>
    <property type="match status" value="1"/>
</dbReference>
<dbReference type="InterPro" id="IPR024225">
    <property type="entry name" value="cAMP-PdiesteraseII_CS"/>
</dbReference>
<dbReference type="Gene3D" id="3.60.15.10">
    <property type="entry name" value="Ribonuclease Z/Hydroxyacylglutathione hydrolase-like"/>
    <property type="match status" value="1"/>
</dbReference>
<proteinExistence type="inferred from homology"/>
<dbReference type="OrthoDB" id="9803916at2"/>
<dbReference type="GO" id="GO:0004115">
    <property type="term" value="F:3',5'-cyclic-AMP phosphodiesterase activity"/>
    <property type="evidence" value="ECO:0007669"/>
    <property type="project" value="UniProtKB-UniRule"/>
</dbReference>
<dbReference type="GO" id="GO:0047555">
    <property type="term" value="F:3',5'-cyclic-GMP phosphodiesterase activity"/>
    <property type="evidence" value="ECO:0007669"/>
    <property type="project" value="TreeGrafter"/>
</dbReference>
<evidence type="ECO:0000313" key="7">
    <source>
        <dbReference type="Proteomes" id="UP000464524"/>
    </source>
</evidence>
<sequence length="339" mass="36968">MKHVLAKAKWLLCVALFFVGSAHLQAQTSSTAPAFEVVVLGDSGGIQDGNLSAFLLRSLTEPNYVALDAGTLVNGINQSIKQGAFSELTIKEDKKWGKAGTILRQHVKGYLLSHAHLDHVNGMLVASPEDSKKSIYALASVNTMIGETYFNGKAWANFSDRGIPPLLNKYHVVDLLPGTSTPIADTELSVTAFSLSHPVESSAFVIEHGDDIFVYFGDTGPDIVEKQGKLDAIWTYLAKQVKHKNLRGMIIETSFENERPHNLLFGHLTPALLMGELGRFAGKIGGEQPLKGLNVVISHIKYSLAKNVDPRAKITKQLNEANDLGVNIIIPQQGQKFQF</sequence>
<keyword evidence="1 4" id="KW-0378">Hydrolase</keyword>
<dbReference type="RefSeq" id="WP_160179852.1">
    <property type="nucleotide sequence ID" value="NZ_CP047656.1"/>
</dbReference>
<dbReference type="GO" id="GO:1902660">
    <property type="term" value="P:negative regulation of glucose mediated signaling pathway"/>
    <property type="evidence" value="ECO:0007669"/>
    <property type="project" value="TreeGrafter"/>
</dbReference>
<dbReference type="Proteomes" id="UP000464524">
    <property type="component" value="Chromosome"/>
</dbReference>
<evidence type="ECO:0000256" key="4">
    <source>
        <dbReference type="PIRNR" id="PIRNR000962"/>
    </source>
</evidence>
<evidence type="ECO:0000256" key="5">
    <source>
        <dbReference type="SAM" id="SignalP"/>
    </source>
</evidence>
<reference evidence="6 7" key="1">
    <citation type="submission" date="2019-12" db="EMBL/GenBank/DDBJ databases">
        <title>Genome sequencing and assembly of endphytes of Porphyra tenera.</title>
        <authorList>
            <person name="Park J.M."/>
            <person name="Shin R."/>
            <person name="Jo S.H."/>
        </authorList>
    </citation>
    <scope>NUCLEOTIDE SEQUENCE [LARGE SCALE GENOMIC DNA]</scope>
    <source>
        <strain evidence="6 7">GPM4</strain>
    </source>
</reference>